<feature type="transmembrane region" description="Helical" evidence="9">
    <location>
        <begin position="6"/>
        <end position="22"/>
    </location>
</feature>
<evidence type="ECO:0000256" key="4">
    <source>
        <dbReference type="ARBA" id="ARBA00022692"/>
    </source>
</evidence>
<evidence type="ECO:0000256" key="10">
    <source>
        <dbReference type="SAM" id="MobiDB-lite"/>
    </source>
</evidence>
<feature type="compositionally biased region" description="Low complexity" evidence="10">
    <location>
        <begin position="51"/>
        <end position="64"/>
    </location>
</feature>
<keyword evidence="8 9" id="KW-0472">Membrane</keyword>
<dbReference type="NCBIfam" id="NF001854">
    <property type="entry name" value="PRK00575.1"/>
    <property type="match status" value="1"/>
</dbReference>
<organism evidence="11 12">
    <name type="scientific">Rhodococcus olei</name>
    <dbReference type="NCBI Taxonomy" id="2161675"/>
    <lineage>
        <taxon>Bacteria</taxon>
        <taxon>Bacillati</taxon>
        <taxon>Actinomycetota</taxon>
        <taxon>Actinomycetes</taxon>
        <taxon>Mycobacteriales</taxon>
        <taxon>Nocardiaceae</taxon>
        <taxon>Rhodococcus</taxon>
    </lineage>
</organism>
<gene>
    <name evidence="9" type="primary">tatA</name>
    <name evidence="11" type="ORF">GCM10023094_34620</name>
</gene>
<keyword evidence="3 9" id="KW-1003">Cell membrane</keyword>
<feature type="region of interest" description="Disordered" evidence="10">
    <location>
        <begin position="43"/>
        <end position="85"/>
    </location>
</feature>
<comment type="similarity">
    <text evidence="9">Belongs to the TatA/E family.</text>
</comment>
<evidence type="ECO:0000313" key="12">
    <source>
        <dbReference type="Proteomes" id="UP001501183"/>
    </source>
</evidence>
<evidence type="ECO:0000256" key="5">
    <source>
        <dbReference type="ARBA" id="ARBA00022927"/>
    </source>
</evidence>
<evidence type="ECO:0000256" key="2">
    <source>
        <dbReference type="ARBA" id="ARBA00022448"/>
    </source>
</evidence>
<comment type="caution">
    <text evidence="11">The sequence shown here is derived from an EMBL/GenBank/DDBJ whole genome shotgun (WGS) entry which is preliminary data.</text>
</comment>
<accession>A0ABP8P7H7</accession>
<proteinExistence type="inferred from homology"/>
<dbReference type="HAMAP" id="MF_00236">
    <property type="entry name" value="TatA_E"/>
    <property type="match status" value="1"/>
</dbReference>
<dbReference type="PANTHER" id="PTHR42982">
    <property type="entry name" value="SEC-INDEPENDENT PROTEIN TRANSLOCASE PROTEIN TATA"/>
    <property type="match status" value="1"/>
</dbReference>
<keyword evidence="5 9" id="KW-0653">Protein transport</keyword>
<dbReference type="NCBIfam" id="TIGR01411">
    <property type="entry name" value="tatAE"/>
    <property type="match status" value="1"/>
</dbReference>
<keyword evidence="2 9" id="KW-0813">Transport</keyword>
<keyword evidence="4 9" id="KW-0812">Transmembrane</keyword>
<evidence type="ECO:0000313" key="11">
    <source>
        <dbReference type="EMBL" id="GAA4483254.1"/>
    </source>
</evidence>
<comment type="subunit">
    <text evidence="9">The Tat system comprises two distinct complexes: a TatABC complex, containing multiple copies of TatA, TatB and TatC subunits, and a separate TatA complex, containing only TatA subunits. Substrates initially bind to the TatABC complex, which probably triggers association of the separate TatA complex to form the active translocon.</text>
</comment>
<evidence type="ECO:0000256" key="8">
    <source>
        <dbReference type="ARBA" id="ARBA00023136"/>
    </source>
</evidence>
<keyword evidence="6 9" id="KW-1133">Transmembrane helix</keyword>
<dbReference type="RefSeq" id="WP_345347586.1">
    <property type="nucleotide sequence ID" value="NZ_BAABFB010000051.1"/>
</dbReference>
<name>A0ABP8P7H7_9NOCA</name>
<evidence type="ECO:0000256" key="3">
    <source>
        <dbReference type="ARBA" id="ARBA00022475"/>
    </source>
</evidence>
<feature type="compositionally biased region" description="Pro residues" evidence="10">
    <location>
        <begin position="75"/>
        <end position="85"/>
    </location>
</feature>
<dbReference type="InterPro" id="IPR003369">
    <property type="entry name" value="TatA/B/E"/>
</dbReference>
<sequence length="85" mass="9072">MGTMSPWHWVIVIVVLMLLFGSKRLPSAARGLGQSLRIFTSEMKEMQREQTAASSSATAPVSTPGDPRPSAAQPAPTPEPSDPEP</sequence>
<reference evidence="12" key="1">
    <citation type="journal article" date="2019" name="Int. J. Syst. Evol. Microbiol.">
        <title>The Global Catalogue of Microorganisms (GCM) 10K type strain sequencing project: providing services to taxonomists for standard genome sequencing and annotation.</title>
        <authorList>
            <consortium name="The Broad Institute Genomics Platform"/>
            <consortium name="The Broad Institute Genome Sequencing Center for Infectious Disease"/>
            <person name="Wu L."/>
            <person name="Ma J."/>
        </authorList>
    </citation>
    <scope>NUCLEOTIDE SEQUENCE [LARGE SCALE GENOMIC DNA]</scope>
    <source>
        <strain evidence="12">JCM 32206</strain>
    </source>
</reference>
<dbReference type="EMBL" id="BAABFB010000051">
    <property type="protein sequence ID" value="GAA4483254.1"/>
    <property type="molecule type" value="Genomic_DNA"/>
</dbReference>
<evidence type="ECO:0000256" key="6">
    <source>
        <dbReference type="ARBA" id="ARBA00022989"/>
    </source>
</evidence>
<comment type="function">
    <text evidence="9">Part of the twin-arginine translocation (Tat) system that transports large folded proteins containing a characteristic twin-arginine motif in their signal peptide across membranes. TatA could form the protein-conducting channel of the Tat system.</text>
</comment>
<evidence type="ECO:0000256" key="1">
    <source>
        <dbReference type="ARBA" id="ARBA00004162"/>
    </source>
</evidence>
<dbReference type="Gene3D" id="1.20.5.3310">
    <property type="match status" value="1"/>
</dbReference>
<evidence type="ECO:0000256" key="7">
    <source>
        <dbReference type="ARBA" id="ARBA00023010"/>
    </source>
</evidence>
<dbReference type="Proteomes" id="UP001501183">
    <property type="component" value="Unassembled WGS sequence"/>
</dbReference>
<dbReference type="PANTHER" id="PTHR42982:SF8">
    <property type="entry name" value="SEC-INDEPENDENT PROTEIN TRANSLOCASE PROTEIN TATA"/>
    <property type="match status" value="1"/>
</dbReference>
<keyword evidence="7 9" id="KW-0811">Translocation</keyword>
<dbReference type="InterPro" id="IPR006312">
    <property type="entry name" value="TatA/E"/>
</dbReference>
<keyword evidence="12" id="KW-1185">Reference proteome</keyword>
<evidence type="ECO:0000256" key="9">
    <source>
        <dbReference type="HAMAP-Rule" id="MF_00236"/>
    </source>
</evidence>
<dbReference type="Pfam" id="PF02416">
    <property type="entry name" value="TatA_B_E"/>
    <property type="match status" value="1"/>
</dbReference>
<comment type="subcellular location">
    <subcellularLocation>
        <location evidence="1 9">Cell membrane</location>
        <topology evidence="1 9">Single-pass membrane protein</topology>
    </subcellularLocation>
</comment>
<protein>
    <recommendedName>
        <fullName evidence="9">Sec-independent protein translocase protein TatA</fullName>
    </recommendedName>
</protein>